<dbReference type="InterPro" id="IPR006115">
    <property type="entry name" value="6PGDH_NADP-bd"/>
</dbReference>
<dbReference type="SUPFAM" id="SSF48179">
    <property type="entry name" value="6-phosphogluconate dehydrogenase C-terminal domain-like"/>
    <property type="match status" value="1"/>
</dbReference>
<keyword evidence="3" id="KW-0520">NAD</keyword>
<dbReference type="InterPro" id="IPR015815">
    <property type="entry name" value="HIBADH-related"/>
</dbReference>
<gene>
    <name evidence="7" type="ORF">GRQ65_16645</name>
</gene>
<proteinExistence type="inferred from homology"/>
<reference evidence="7 8" key="1">
    <citation type="submission" date="2019-12" db="EMBL/GenBank/DDBJ databases">
        <authorList>
            <person name="Kun Z."/>
        </authorList>
    </citation>
    <scope>NUCLEOTIDE SEQUENCE [LARGE SCALE GENOMIC DNA]</scope>
    <source>
        <strain evidence="7 8">YIM 123512</strain>
    </source>
</reference>
<dbReference type="EMBL" id="WUEK01000011">
    <property type="protein sequence ID" value="MXG91179.1"/>
    <property type="molecule type" value="Genomic_DNA"/>
</dbReference>
<dbReference type="SUPFAM" id="SSF51735">
    <property type="entry name" value="NAD(P)-binding Rossmann-fold domains"/>
    <property type="match status" value="1"/>
</dbReference>
<sequence>MSAAMSDPFYERRPPGEVGFVGLGAMGTPLAGHLVDAGWQVVGHDLSADAVSELQRRGGSPATSAADVADRVDVVVTSLPSAAALVSVIDALGSADRSGRAPLVVIETSTLQLEAKLAARDQAEALGLALLDCTLSGTSQQARDRDVIAYLSGTDAETSAPARRVLADMVRATYEVGDFGSGTRLKLVANLLVAVHNLTAAEALLLAQRAGLDLDLALPALVDGAGGSKMLAHRGPLMLDEGYRTAAARVDIFLKDIAAIRSLAHDTGSPIPLLSLTGVFYEAAAAQGRAAQDAASVFAVLDQMSTPHVV</sequence>
<protein>
    <submittedName>
        <fullName evidence="7">NAD-binding protein</fullName>
    </submittedName>
</protein>
<name>A0A6L7F1M7_9ACTN</name>
<evidence type="ECO:0000256" key="2">
    <source>
        <dbReference type="ARBA" id="ARBA00023002"/>
    </source>
</evidence>
<feature type="domain" description="6-phosphogluconate dehydrogenase NADP-binding" evidence="5">
    <location>
        <begin position="17"/>
        <end position="174"/>
    </location>
</feature>
<evidence type="ECO:0000256" key="1">
    <source>
        <dbReference type="ARBA" id="ARBA00009080"/>
    </source>
</evidence>
<dbReference type="InterPro" id="IPR008927">
    <property type="entry name" value="6-PGluconate_DH-like_C_sf"/>
</dbReference>
<accession>A0A6L7F1M7</accession>
<keyword evidence="8" id="KW-1185">Reference proteome</keyword>
<dbReference type="Pfam" id="PF03446">
    <property type="entry name" value="NAD_binding_2"/>
    <property type="match status" value="1"/>
</dbReference>
<feature type="domain" description="3-hydroxyisobutyrate dehydrogenase-like NAD-binding" evidence="6">
    <location>
        <begin position="180"/>
        <end position="300"/>
    </location>
</feature>
<dbReference type="InterPro" id="IPR036291">
    <property type="entry name" value="NAD(P)-bd_dom_sf"/>
</dbReference>
<dbReference type="GO" id="GO:0051287">
    <property type="term" value="F:NAD binding"/>
    <property type="evidence" value="ECO:0007669"/>
    <property type="project" value="InterPro"/>
</dbReference>
<keyword evidence="2" id="KW-0560">Oxidoreductase</keyword>
<dbReference type="GO" id="GO:0016491">
    <property type="term" value="F:oxidoreductase activity"/>
    <property type="evidence" value="ECO:0007669"/>
    <property type="project" value="UniProtKB-KW"/>
</dbReference>
<evidence type="ECO:0000313" key="8">
    <source>
        <dbReference type="Proteomes" id="UP000473325"/>
    </source>
</evidence>
<dbReference type="Proteomes" id="UP000473325">
    <property type="component" value="Unassembled WGS sequence"/>
</dbReference>
<comment type="similarity">
    <text evidence="1">Belongs to the HIBADH-related family.</text>
</comment>
<evidence type="ECO:0000256" key="4">
    <source>
        <dbReference type="PIRSR" id="PIRSR000103-1"/>
    </source>
</evidence>
<dbReference type="Gene3D" id="3.40.50.720">
    <property type="entry name" value="NAD(P)-binding Rossmann-like Domain"/>
    <property type="match status" value="1"/>
</dbReference>
<evidence type="ECO:0000259" key="5">
    <source>
        <dbReference type="Pfam" id="PF03446"/>
    </source>
</evidence>
<feature type="active site" evidence="4">
    <location>
        <position position="186"/>
    </location>
</feature>
<dbReference type="InterPro" id="IPR029154">
    <property type="entry name" value="HIBADH-like_NADP-bd"/>
</dbReference>
<comment type="caution">
    <text evidence="7">The sequence shown here is derived from an EMBL/GenBank/DDBJ whole genome shotgun (WGS) entry which is preliminary data.</text>
</comment>
<dbReference type="PANTHER" id="PTHR43060">
    <property type="entry name" value="3-HYDROXYISOBUTYRATE DEHYDROGENASE-LIKE 1, MITOCHONDRIAL-RELATED"/>
    <property type="match status" value="1"/>
</dbReference>
<dbReference type="AlphaFoldDB" id="A0A6L7F1M7"/>
<dbReference type="PANTHER" id="PTHR43060:SF15">
    <property type="entry name" value="3-HYDROXYISOBUTYRATE DEHYDROGENASE-LIKE 1, MITOCHONDRIAL-RELATED"/>
    <property type="match status" value="1"/>
</dbReference>
<dbReference type="Pfam" id="PF14833">
    <property type="entry name" value="NAD_binding_11"/>
    <property type="match status" value="1"/>
</dbReference>
<evidence type="ECO:0000313" key="7">
    <source>
        <dbReference type="EMBL" id="MXG91179.1"/>
    </source>
</evidence>
<dbReference type="InterPro" id="IPR013328">
    <property type="entry name" value="6PGD_dom2"/>
</dbReference>
<dbReference type="GO" id="GO:0050661">
    <property type="term" value="F:NADP binding"/>
    <property type="evidence" value="ECO:0007669"/>
    <property type="project" value="InterPro"/>
</dbReference>
<evidence type="ECO:0000256" key="3">
    <source>
        <dbReference type="ARBA" id="ARBA00023027"/>
    </source>
</evidence>
<organism evidence="7 8">
    <name type="scientific">Nocardioides flavescens</name>
    <dbReference type="NCBI Taxonomy" id="2691959"/>
    <lineage>
        <taxon>Bacteria</taxon>
        <taxon>Bacillati</taxon>
        <taxon>Actinomycetota</taxon>
        <taxon>Actinomycetes</taxon>
        <taxon>Propionibacteriales</taxon>
        <taxon>Nocardioidaceae</taxon>
        <taxon>Nocardioides</taxon>
    </lineage>
</organism>
<evidence type="ECO:0000259" key="6">
    <source>
        <dbReference type="Pfam" id="PF14833"/>
    </source>
</evidence>
<dbReference type="PIRSF" id="PIRSF000103">
    <property type="entry name" value="HIBADH"/>
    <property type="match status" value="1"/>
</dbReference>
<dbReference type="Gene3D" id="1.10.1040.10">
    <property type="entry name" value="N-(1-d-carboxylethyl)-l-norvaline Dehydrogenase, domain 2"/>
    <property type="match status" value="1"/>
</dbReference>